<evidence type="ECO:0000313" key="1">
    <source>
        <dbReference type="EMBL" id="MDN3686564.1"/>
    </source>
</evidence>
<proteinExistence type="predicted"/>
<comment type="caution">
    <text evidence="1">The sequence shown here is derived from an EMBL/GenBank/DDBJ whole genome shotgun (WGS) entry which is preliminary data.</text>
</comment>
<sequence length="124" mass="13903">MEASAKRATISGLLNVSTTASSTSNLQMKQIEAETQKLNEDKNDNDSEALVSIYPNLAIDQVFLERDSENSQQVLIDYTLGNLLFQFDPTTLHKENARNLLPMKGIYLISILKKKIIPLIVCDF</sequence>
<dbReference type="RefSeq" id="WP_163384721.1">
    <property type="nucleotide sequence ID" value="NZ_JAUFQS010000003.1"/>
</dbReference>
<organism evidence="1 2">
    <name type="scientific">Cyclobacterium jeungdonense</name>
    <dbReference type="NCBI Taxonomy" id="708087"/>
    <lineage>
        <taxon>Bacteria</taxon>
        <taxon>Pseudomonadati</taxon>
        <taxon>Bacteroidota</taxon>
        <taxon>Cytophagia</taxon>
        <taxon>Cytophagales</taxon>
        <taxon>Cyclobacteriaceae</taxon>
        <taxon>Cyclobacterium</taxon>
    </lineage>
</organism>
<accession>A0ABT8C3D8</accession>
<keyword evidence="2" id="KW-1185">Reference proteome</keyword>
<evidence type="ECO:0000313" key="2">
    <source>
        <dbReference type="Proteomes" id="UP001236663"/>
    </source>
</evidence>
<dbReference type="EMBL" id="JAUFQS010000003">
    <property type="protein sequence ID" value="MDN3686564.1"/>
    <property type="molecule type" value="Genomic_DNA"/>
</dbReference>
<gene>
    <name evidence="1" type="ORF">QWZ15_01875</name>
</gene>
<name>A0ABT8C3D8_9BACT</name>
<reference evidence="2" key="1">
    <citation type="journal article" date="2019" name="Int. J. Syst. Evol. Microbiol.">
        <title>The Global Catalogue of Microorganisms (GCM) 10K type strain sequencing project: providing services to taxonomists for standard genome sequencing and annotation.</title>
        <authorList>
            <consortium name="The Broad Institute Genomics Platform"/>
            <consortium name="The Broad Institute Genome Sequencing Center for Infectious Disease"/>
            <person name="Wu L."/>
            <person name="Ma J."/>
        </authorList>
    </citation>
    <scope>NUCLEOTIDE SEQUENCE [LARGE SCALE GENOMIC DNA]</scope>
    <source>
        <strain evidence="2">CECT 7706</strain>
    </source>
</reference>
<protein>
    <recommendedName>
        <fullName evidence="3">Por secretion system C-terminal sorting domain-containing protein</fullName>
    </recommendedName>
</protein>
<dbReference type="Proteomes" id="UP001236663">
    <property type="component" value="Unassembled WGS sequence"/>
</dbReference>
<evidence type="ECO:0008006" key="3">
    <source>
        <dbReference type="Google" id="ProtNLM"/>
    </source>
</evidence>